<comment type="caution">
    <text evidence="2">The sequence shown here is derived from an EMBL/GenBank/DDBJ whole genome shotgun (WGS) entry which is preliminary data.</text>
</comment>
<dbReference type="InterPro" id="IPR011646">
    <property type="entry name" value="KAP_P-loop"/>
</dbReference>
<dbReference type="AlphaFoldDB" id="A0A2V3PK44"/>
<proteinExistence type="predicted"/>
<name>A0A2V3PK44_9BACT</name>
<dbReference type="OrthoDB" id="88903at2"/>
<feature type="domain" description="KAP NTPase" evidence="1">
    <location>
        <begin position="7"/>
        <end position="97"/>
    </location>
</feature>
<dbReference type="EMBL" id="QICL01000025">
    <property type="protein sequence ID" value="PXV61242.1"/>
    <property type="molecule type" value="Genomic_DNA"/>
</dbReference>
<dbReference type="Proteomes" id="UP000247973">
    <property type="component" value="Unassembled WGS sequence"/>
</dbReference>
<dbReference type="InterPro" id="IPR027417">
    <property type="entry name" value="P-loop_NTPase"/>
</dbReference>
<accession>A0A2V3PK44</accession>
<sequence>MTGDVIKEKILTYIGKEKTNYAMMISGEWGTGKTYLLQNEIMPAISQVSLPNTDNKYRPVYVSLAGVSTTERLRELMFASINLRPQKKETQLEFEIAQFENQKSENDYRPKSLIPENIVFCFDDLERVHTPFLTELLAFINSYIEHSENKVLFVADKKKLQEYLKNEFTTIKEKYIRRSFDLDTTYDVIFSKYTRSESDKKQPSILENNETTFKLEDNDKKLIEKTFITGQCKNLRTLQFTIDSLEEILRGFDSVKENIDEKYHATIRELIVFYTAFVSIEYKKGVSFHIIQSVSFPIANRILSLDEQGRRIMLSWEEDKNEQVEETEEQRKQRERLWKKISDIENLYFPKEKGYFTDVSQREPFDSIVEYIDSGEFKIKTFRAEIERIVASLIRREGTKDDKIRKEINRIYDVPDADARNIIREVLKAIKDTSYTKLSTYLSLFSDLLVLESLKIHNFCVDKSVVKIFIDSIKKSLNDRVLRIEHFLHEQTSGNWTVDSIQSEKFHRFRKCILKANDELDSDTDMDSSVEAIINVIGGTEGDLEKNVVEGKNNYTLKDVDALPIFGKLTKSIPRAIDNFIMALDRRYILSGGHTQASYERGFINKMLELVDEHLSSIDDNRPVSYIVFNNLKKKLEYWIKYYSLNNEKH</sequence>
<keyword evidence="3" id="KW-1185">Reference proteome</keyword>
<dbReference type="SUPFAM" id="SSF52540">
    <property type="entry name" value="P-loop containing nucleoside triphosphate hydrolases"/>
    <property type="match status" value="1"/>
</dbReference>
<evidence type="ECO:0000313" key="2">
    <source>
        <dbReference type="EMBL" id="PXV61242.1"/>
    </source>
</evidence>
<protein>
    <submittedName>
        <fullName evidence="2">KAP-like P-loop domain-containing protein</fullName>
    </submittedName>
</protein>
<dbReference type="RefSeq" id="WP_110311862.1">
    <property type="nucleotide sequence ID" value="NZ_QICL01000025.1"/>
</dbReference>
<reference evidence="2 3" key="1">
    <citation type="submission" date="2018-03" db="EMBL/GenBank/DDBJ databases">
        <title>Genomic Encyclopedia of Archaeal and Bacterial Type Strains, Phase II (KMG-II): from individual species to whole genera.</title>
        <authorList>
            <person name="Goeker M."/>
        </authorList>
    </citation>
    <scope>NUCLEOTIDE SEQUENCE [LARGE SCALE GENOMIC DNA]</scope>
    <source>
        <strain evidence="2 3">DSM 100214</strain>
    </source>
</reference>
<organism evidence="2 3">
    <name type="scientific">Dysgonomonas alginatilytica</name>
    <dbReference type="NCBI Taxonomy" id="1605892"/>
    <lineage>
        <taxon>Bacteria</taxon>
        <taxon>Pseudomonadati</taxon>
        <taxon>Bacteroidota</taxon>
        <taxon>Bacteroidia</taxon>
        <taxon>Bacteroidales</taxon>
        <taxon>Dysgonomonadaceae</taxon>
        <taxon>Dysgonomonas</taxon>
    </lineage>
</organism>
<dbReference type="Pfam" id="PF07693">
    <property type="entry name" value="KAP_NTPase"/>
    <property type="match status" value="2"/>
</dbReference>
<dbReference type="Gene3D" id="3.40.50.300">
    <property type="entry name" value="P-loop containing nucleotide triphosphate hydrolases"/>
    <property type="match status" value="1"/>
</dbReference>
<evidence type="ECO:0000313" key="3">
    <source>
        <dbReference type="Proteomes" id="UP000247973"/>
    </source>
</evidence>
<evidence type="ECO:0000259" key="1">
    <source>
        <dbReference type="Pfam" id="PF07693"/>
    </source>
</evidence>
<feature type="domain" description="KAP NTPase" evidence="1">
    <location>
        <begin position="117"/>
        <end position="245"/>
    </location>
</feature>
<gene>
    <name evidence="2" type="ORF">CLV62_12575</name>
</gene>